<gene>
    <name evidence="11 13" type="primary">trpB</name>
    <name evidence="13" type="ORF">COT02_00925</name>
</gene>
<comment type="similarity">
    <text evidence="3 11">Belongs to the TrpB family.</text>
</comment>
<sequence>MSNGHFGKYGGRYLPEMLIPTLEQLEKTYESAKKDQKFQKEFNNLLKNFAGRPTPLVFAQNLTEKLGGAKIYLKNEGLNHTGAHKITHCIGQALIAKRMGKTRLIAETGAGQHGVATATVAAKFGFSCTIYMGAVDIARQRPNVFLMEQLGAKVVPVLTGSQTLKDAVNAALKDLIENVNDTHYVIGSVLGPHPYPTMNRDFQKIVGQEIKKQTKEFENKLPDYVIACVGGGSNAMGAFYNFLNKKSVQLIGVEAGGKGKKIGDHAVRFSGGSVGVVEGYKSYFLQDSDGQLQKTHSISAGLDYPGIGPELAFLHDKKRVEFVSVSDQETLQAVKTLAHLEGIIPALESAHAVAHAIKLAPKLSKEKIIVVNLSGRGDKDLFILAEAFKDKSFYKFLEDFVKI</sequence>
<dbReference type="InterPro" id="IPR023026">
    <property type="entry name" value="Trp_synth_beta/beta-like"/>
</dbReference>
<dbReference type="Gene3D" id="3.40.50.1100">
    <property type="match status" value="2"/>
</dbReference>
<comment type="subunit">
    <text evidence="4 11">Tetramer of two alpha and two beta chains.</text>
</comment>
<evidence type="ECO:0000256" key="9">
    <source>
        <dbReference type="ARBA" id="ARBA00023239"/>
    </source>
</evidence>
<comment type="cofactor">
    <cofactor evidence="1 11">
        <name>pyridoxal 5'-phosphate</name>
        <dbReference type="ChEBI" id="CHEBI:597326"/>
    </cofactor>
</comment>
<dbReference type="InterPro" id="IPR001926">
    <property type="entry name" value="TrpB-like_PALP"/>
</dbReference>
<dbReference type="UniPathway" id="UPA00035">
    <property type="reaction ID" value="UER00044"/>
</dbReference>
<evidence type="ECO:0000256" key="10">
    <source>
        <dbReference type="ARBA" id="ARBA00049047"/>
    </source>
</evidence>
<dbReference type="InterPro" id="IPR036052">
    <property type="entry name" value="TrpB-like_PALP_sf"/>
</dbReference>
<dbReference type="AlphaFoldDB" id="A0A2M6YV87"/>
<keyword evidence="6 11" id="KW-0822">Tryptophan biosynthesis</keyword>
<organism evidence="13 14">
    <name type="scientific">Candidatus Roizmanbacteria bacterium CG07_land_8_20_14_0_80_34_15</name>
    <dbReference type="NCBI Taxonomy" id="1974849"/>
    <lineage>
        <taxon>Bacteria</taxon>
        <taxon>Candidatus Roizmaniibacteriota</taxon>
    </lineage>
</organism>
<accession>A0A2M6YV87</accession>
<comment type="caution">
    <text evidence="13">The sequence shown here is derived from an EMBL/GenBank/DDBJ whole genome shotgun (WGS) entry which is preliminary data.</text>
</comment>
<reference evidence="14" key="1">
    <citation type="submission" date="2017-09" db="EMBL/GenBank/DDBJ databases">
        <title>Depth-based differentiation of microbial function through sediment-hosted aquifers and enrichment of novel symbionts in the deep terrestrial subsurface.</title>
        <authorList>
            <person name="Probst A.J."/>
            <person name="Ladd B."/>
            <person name="Jarett J.K."/>
            <person name="Geller-Mcgrath D.E."/>
            <person name="Sieber C.M.K."/>
            <person name="Emerson J.B."/>
            <person name="Anantharaman K."/>
            <person name="Thomas B.C."/>
            <person name="Malmstrom R."/>
            <person name="Stieglmeier M."/>
            <person name="Klingl A."/>
            <person name="Woyke T."/>
            <person name="Ryan C.M."/>
            <person name="Banfield J.F."/>
        </authorList>
    </citation>
    <scope>NUCLEOTIDE SEQUENCE [LARGE SCALE GENOMIC DNA]</scope>
</reference>
<evidence type="ECO:0000256" key="11">
    <source>
        <dbReference type="HAMAP-Rule" id="MF_00133"/>
    </source>
</evidence>
<evidence type="ECO:0000313" key="13">
    <source>
        <dbReference type="EMBL" id="PIU37423.1"/>
    </source>
</evidence>
<dbReference type="HAMAP" id="MF_00133">
    <property type="entry name" value="Trp_synth_beta"/>
    <property type="match status" value="1"/>
</dbReference>
<keyword evidence="5 11" id="KW-0028">Amino-acid biosynthesis</keyword>
<dbReference type="InterPro" id="IPR006654">
    <property type="entry name" value="Trp_synth_beta"/>
</dbReference>
<evidence type="ECO:0000256" key="6">
    <source>
        <dbReference type="ARBA" id="ARBA00022822"/>
    </source>
</evidence>
<name>A0A2M6YV87_9BACT</name>
<evidence type="ECO:0000256" key="2">
    <source>
        <dbReference type="ARBA" id="ARBA00004733"/>
    </source>
</evidence>
<keyword evidence="9 11" id="KW-0456">Lyase</keyword>
<dbReference type="GO" id="GO:0005737">
    <property type="term" value="C:cytoplasm"/>
    <property type="evidence" value="ECO:0007669"/>
    <property type="project" value="TreeGrafter"/>
</dbReference>
<evidence type="ECO:0000256" key="5">
    <source>
        <dbReference type="ARBA" id="ARBA00022605"/>
    </source>
</evidence>
<evidence type="ECO:0000256" key="7">
    <source>
        <dbReference type="ARBA" id="ARBA00022898"/>
    </source>
</evidence>
<dbReference type="PANTHER" id="PTHR48077">
    <property type="entry name" value="TRYPTOPHAN SYNTHASE-RELATED"/>
    <property type="match status" value="1"/>
</dbReference>
<dbReference type="CDD" id="cd06446">
    <property type="entry name" value="Trp-synth_B"/>
    <property type="match status" value="1"/>
</dbReference>
<dbReference type="NCBIfam" id="TIGR00263">
    <property type="entry name" value="trpB"/>
    <property type="match status" value="1"/>
</dbReference>
<keyword evidence="7 11" id="KW-0663">Pyridoxal phosphate</keyword>
<evidence type="ECO:0000256" key="3">
    <source>
        <dbReference type="ARBA" id="ARBA00009982"/>
    </source>
</evidence>
<dbReference type="GO" id="GO:0004834">
    <property type="term" value="F:tryptophan synthase activity"/>
    <property type="evidence" value="ECO:0007669"/>
    <property type="project" value="UniProtKB-UniRule"/>
</dbReference>
<evidence type="ECO:0000256" key="4">
    <source>
        <dbReference type="ARBA" id="ARBA00011270"/>
    </source>
</evidence>
<dbReference type="EC" id="4.2.1.20" evidence="11"/>
<dbReference type="Pfam" id="PF00291">
    <property type="entry name" value="PALP"/>
    <property type="match status" value="1"/>
</dbReference>
<dbReference type="SUPFAM" id="SSF53686">
    <property type="entry name" value="Tryptophan synthase beta subunit-like PLP-dependent enzymes"/>
    <property type="match status" value="1"/>
</dbReference>
<feature type="domain" description="Tryptophan synthase beta chain-like PALP" evidence="12">
    <location>
        <begin position="50"/>
        <end position="375"/>
    </location>
</feature>
<dbReference type="PIRSF" id="PIRSF001413">
    <property type="entry name" value="Trp_syn_beta"/>
    <property type="match status" value="1"/>
</dbReference>
<dbReference type="PANTHER" id="PTHR48077:SF3">
    <property type="entry name" value="TRYPTOPHAN SYNTHASE"/>
    <property type="match status" value="1"/>
</dbReference>
<dbReference type="FunFam" id="3.40.50.1100:FF:000004">
    <property type="entry name" value="Tryptophan synthase beta chain"/>
    <property type="match status" value="1"/>
</dbReference>
<evidence type="ECO:0000256" key="8">
    <source>
        <dbReference type="ARBA" id="ARBA00023141"/>
    </source>
</evidence>
<comment type="catalytic activity">
    <reaction evidence="10 11">
        <text>(1S,2R)-1-C-(indol-3-yl)glycerol 3-phosphate + L-serine = D-glyceraldehyde 3-phosphate + L-tryptophan + H2O</text>
        <dbReference type="Rhea" id="RHEA:10532"/>
        <dbReference type="ChEBI" id="CHEBI:15377"/>
        <dbReference type="ChEBI" id="CHEBI:33384"/>
        <dbReference type="ChEBI" id="CHEBI:57912"/>
        <dbReference type="ChEBI" id="CHEBI:58866"/>
        <dbReference type="ChEBI" id="CHEBI:59776"/>
        <dbReference type="EC" id="4.2.1.20"/>
    </reaction>
</comment>
<protein>
    <recommendedName>
        <fullName evidence="11">Tryptophan synthase beta chain</fullName>
        <ecNumber evidence="11">4.2.1.20</ecNumber>
    </recommendedName>
</protein>
<proteinExistence type="inferred from homology"/>
<evidence type="ECO:0000256" key="1">
    <source>
        <dbReference type="ARBA" id="ARBA00001933"/>
    </source>
</evidence>
<dbReference type="EMBL" id="PEWY01000023">
    <property type="protein sequence ID" value="PIU37423.1"/>
    <property type="molecule type" value="Genomic_DNA"/>
</dbReference>
<keyword evidence="8 11" id="KW-0057">Aromatic amino acid biosynthesis</keyword>
<feature type="modified residue" description="N6-(pyridoxal phosphate)lysine" evidence="11">
    <location>
        <position position="85"/>
    </location>
</feature>
<comment type="pathway">
    <text evidence="2 11">Amino-acid biosynthesis; L-tryptophan biosynthesis; L-tryptophan from chorismate: step 5/5.</text>
</comment>
<evidence type="ECO:0000259" key="12">
    <source>
        <dbReference type="Pfam" id="PF00291"/>
    </source>
</evidence>
<comment type="function">
    <text evidence="11">The beta subunit is responsible for the synthesis of L-tryptophan from indole and L-serine.</text>
</comment>
<evidence type="ECO:0000313" key="14">
    <source>
        <dbReference type="Proteomes" id="UP000230184"/>
    </source>
</evidence>
<dbReference type="Proteomes" id="UP000230184">
    <property type="component" value="Unassembled WGS sequence"/>
</dbReference>